<keyword evidence="1" id="KW-1133">Transmembrane helix</keyword>
<dbReference type="Proteomes" id="UP001224775">
    <property type="component" value="Unassembled WGS sequence"/>
</dbReference>
<gene>
    <name evidence="2" type="ORF">QTG54_005959</name>
</gene>
<feature type="transmembrane region" description="Helical" evidence="1">
    <location>
        <begin position="711"/>
        <end position="733"/>
    </location>
</feature>
<feature type="transmembrane region" description="Helical" evidence="1">
    <location>
        <begin position="400"/>
        <end position="424"/>
    </location>
</feature>
<comment type="caution">
    <text evidence="2">The sequence shown here is derived from an EMBL/GenBank/DDBJ whole genome shotgun (WGS) entry which is preliminary data.</text>
</comment>
<name>A0AAD9DF34_9STRA</name>
<evidence type="ECO:0000313" key="3">
    <source>
        <dbReference type="Proteomes" id="UP001224775"/>
    </source>
</evidence>
<evidence type="ECO:0000313" key="2">
    <source>
        <dbReference type="EMBL" id="KAK1743338.1"/>
    </source>
</evidence>
<proteinExistence type="predicted"/>
<evidence type="ECO:0000256" key="1">
    <source>
        <dbReference type="SAM" id="Phobius"/>
    </source>
</evidence>
<keyword evidence="1" id="KW-0812">Transmembrane</keyword>
<dbReference type="AlphaFoldDB" id="A0AAD9DF34"/>
<feature type="transmembrane region" description="Helical" evidence="1">
    <location>
        <begin position="673"/>
        <end position="691"/>
    </location>
</feature>
<dbReference type="EMBL" id="JATAAI010000009">
    <property type="protein sequence ID" value="KAK1743338.1"/>
    <property type="molecule type" value="Genomic_DNA"/>
</dbReference>
<accession>A0AAD9DF34</accession>
<organism evidence="2 3">
    <name type="scientific">Skeletonema marinoi</name>
    <dbReference type="NCBI Taxonomy" id="267567"/>
    <lineage>
        <taxon>Eukaryota</taxon>
        <taxon>Sar</taxon>
        <taxon>Stramenopiles</taxon>
        <taxon>Ochrophyta</taxon>
        <taxon>Bacillariophyta</taxon>
        <taxon>Coscinodiscophyceae</taxon>
        <taxon>Thalassiosirophycidae</taxon>
        <taxon>Thalassiosirales</taxon>
        <taxon>Skeletonemataceae</taxon>
        <taxon>Skeletonema</taxon>
        <taxon>Skeletonema marinoi-dohrnii complex</taxon>
    </lineage>
</organism>
<protein>
    <submittedName>
        <fullName evidence="2">Uncharacterized protein</fullName>
    </submittedName>
</protein>
<feature type="transmembrane region" description="Helical" evidence="1">
    <location>
        <begin position="562"/>
        <end position="581"/>
    </location>
</feature>
<keyword evidence="3" id="KW-1185">Reference proteome</keyword>
<reference evidence="2" key="1">
    <citation type="submission" date="2023-06" db="EMBL/GenBank/DDBJ databases">
        <title>Survivors Of The Sea: Transcriptome response of Skeletonema marinoi to long-term dormancy.</title>
        <authorList>
            <person name="Pinder M.I.M."/>
            <person name="Kourtchenko O."/>
            <person name="Robertson E.K."/>
            <person name="Larsson T."/>
            <person name="Maumus F."/>
            <person name="Osuna-Cruz C.M."/>
            <person name="Vancaester E."/>
            <person name="Stenow R."/>
            <person name="Vandepoele K."/>
            <person name="Ploug H."/>
            <person name="Bruchert V."/>
            <person name="Godhe A."/>
            <person name="Topel M."/>
        </authorList>
    </citation>
    <scope>NUCLEOTIDE SEQUENCE</scope>
    <source>
        <strain evidence="2">R05AC</strain>
    </source>
</reference>
<feature type="transmembrane region" description="Helical" evidence="1">
    <location>
        <begin position="450"/>
        <end position="469"/>
    </location>
</feature>
<sequence>MALRPIGVYMLTGSALHAQQKTFYHVGKMTELAGEAASLTTLAGEELESSIEMGEKAAVESEQGLELQSTSIELELDAEREFAKAAGELALGKEFSAEAEELHAQAAEKTSESEIAIAKARDDFAASEALLTQAEEDRAAELIDEEKSAAAFEESSTAEELAIEAEEREVEYEAIVIKNEGQSLNDGESLAQTEVGALEDAEVVASCTPIPFLNFVCEAFGAISETALLGRAAFVGAKAALESLSAASAQRKENAELAIALEKQEEAARFAAKGREYQSMAEEEGAKASEEVAEADRLKVDMEESEFLAQSDKDEALKDEALAALDEDMAAEYVASAAQDEAIGTEEEASSIIAQTQAEELLGSSTGEELSANSMRLNAESKEAKAEQAMKNSMVHGSHAFGFAIESLMTAGIAIYVVVMRFLFHVAVPAIKRSFASESQFTALDFGERVLLLAMHFTVVMGTITLLAGRPGYDDDAITSRWNAPVLLASAAGLIEASTVHSLHEACCCYMNGNDVIVTSIATAVSFASNAVYLVPVVLMECLTVVVVFGPTVFDEIQSTLAGNQVLLWFALLLMFFIRVFKFKRNSVAKPDETKYKSETESGVEEGYFCGDERKSLSALNTNELDQEYGSMEEISLLNSPQSSEVLNTRSVSSRKSTGCYQRFCQYWKSLQLSADLLVCALMAMLLYHSWPLLKVLEPVSKSFLGVAASLHGPMMLLVVTIILLLSVHLMFVR</sequence>
<keyword evidence="1" id="KW-0472">Membrane</keyword>